<evidence type="ECO:0000313" key="1">
    <source>
        <dbReference type="EMBL" id="KAF2191301.1"/>
    </source>
</evidence>
<accession>A0A6A6EIT2</accession>
<gene>
    <name evidence="1" type="ORF">K469DRAFT_368277</name>
</gene>
<dbReference type="Proteomes" id="UP000800200">
    <property type="component" value="Unassembled WGS sequence"/>
</dbReference>
<proteinExistence type="predicted"/>
<dbReference type="AlphaFoldDB" id="A0A6A6EIT2"/>
<keyword evidence="2" id="KW-1185">Reference proteome</keyword>
<name>A0A6A6EIT2_9PEZI</name>
<dbReference type="OrthoDB" id="3789280at2759"/>
<dbReference type="EMBL" id="ML994617">
    <property type="protein sequence ID" value="KAF2191301.1"/>
    <property type="molecule type" value="Genomic_DNA"/>
</dbReference>
<protein>
    <submittedName>
        <fullName evidence="1">Uncharacterized protein</fullName>
    </submittedName>
</protein>
<organism evidence="1 2">
    <name type="scientific">Zopfia rhizophila CBS 207.26</name>
    <dbReference type="NCBI Taxonomy" id="1314779"/>
    <lineage>
        <taxon>Eukaryota</taxon>
        <taxon>Fungi</taxon>
        <taxon>Dikarya</taxon>
        <taxon>Ascomycota</taxon>
        <taxon>Pezizomycotina</taxon>
        <taxon>Dothideomycetes</taxon>
        <taxon>Dothideomycetes incertae sedis</taxon>
        <taxon>Zopfiaceae</taxon>
        <taxon>Zopfia</taxon>
    </lineage>
</organism>
<reference evidence="1" key="1">
    <citation type="journal article" date="2020" name="Stud. Mycol.">
        <title>101 Dothideomycetes genomes: a test case for predicting lifestyles and emergence of pathogens.</title>
        <authorList>
            <person name="Haridas S."/>
            <person name="Albert R."/>
            <person name="Binder M."/>
            <person name="Bloem J."/>
            <person name="Labutti K."/>
            <person name="Salamov A."/>
            <person name="Andreopoulos B."/>
            <person name="Baker S."/>
            <person name="Barry K."/>
            <person name="Bills G."/>
            <person name="Bluhm B."/>
            <person name="Cannon C."/>
            <person name="Castanera R."/>
            <person name="Culley D."/>
            <person name="Daum C."/>
            <person name="Ezra D."/>
            <person name="Gonzalez J."/>
            <person name="Henrissat B."/>
            <person name="Kuo A."/>
            <person name="Liang C."/>
            <person name="Lipzen A."/>
            <person name="Lutzoni F."/>
            <person name="Magnuson J."/>
            <person name="Mondo S."/>
            <person name="Nolan M."/>
            <person name="Ohm R."/>
            <person name="Pangilinan J."/>
            <person name="Park H.-J."/>
            <person name="Ramirez L."/>
            <person name="Alfaro M."/>
            <person name="Sun H."/>
            <person name="Tritt A."/>
            <person name="Yoshinaga Y."/>
            <person name="Zwiers L.-H."/>
            <person name="Turgeon B."/>
            <person name="Goodwin S."/>
            <person name="Spatafora J."/>
            <person name="Crous P."/>
            <person name="Grigoriev I."/>
        </authorList>
    </citation>
    <scope>NUCLEOTIDE SEQUENCE</scope>
    <source>
        <strain evidence="1">CBS 207.26</strain>
    </source>
</reference>
<evidence type="ECO:0000313" key="2">
    <source>
        <dbReference type="Proteomes" id="UP000800200"/>
    </source>
</evidence>
<sequence length="120" mass="13428">MQAAWHSRSSFPTSGLSKSPYEKLTKLCLEYDTHIYLLAYRNGRFHGFVSTDETGQPRSPPGRCLKNVLRDGRLGEGAHPLARISGSFYLWLKAPVGCSGSCRYNLKVEMTEADPGFLWS</sequence>